<dbReference type="GO" id="GO:0016491">
    <property type="term" value="F:oxidoreductase activity"/>
    <property type="evidence" value="ECO:0007669"/>
    <property type="project" value="InterPro"/>
</dbReference>
<dbReference type="InterPro" id="IPR039261">
    <property type="entry name" value="FNR_nucleotide-bd"/>
</dbReference>
<reference evidence="3" key="1">
    <citation type="submission" date="2017-11" db="EMBL/GenBank/DDBJ databases">
        <title>Complete genome sequence of Moraxella osloensis NP7 isolated from human skin.</title>
        <authorList>
            <person name="Lee K."/>
            <person name="Lim J.Y."/>
            <person name="Hwang I."/>
        </authorList>
    </citation>
    <scope>NUCLEOTIDE SEQUENCE [LARGE SCALE GENOMIC DNA]</scope>
    <source>
        <strain evidence="3">NP7</strain>
    </source>
</reference>
<gene>
    <name evidence="2" type="ORF">NP7_00920</name>
</gene>
<dbReference type="STRING" id="34062.AXE82_06375"/>
<dbReference type="Pfam" id="PF04954">
    <property type="entry name" value="SIP"/>
    <property type="match status" value="1"/>
</dbReference>
<evidence type="ECO:0000313" key="2">
    <source>
        <dbReference type="EMBL" id="ATR77964.1"/>
    </source>
</evidence>
<evidence type="ECO:0000259" key="1">
    <source>
        <dbReference type="PROSITE" id="PS51384"/>
    </source>
</evidence>
<dbReference type="Gene3D" id="2.40.30.10">
    <property type="entry name" value="Translation factors"/>
    <property type="match status" value="1"/>
</dbReference>
<dbReference type="InterPro" id="IPR007037">
    <property type="entry name" value="SIP_rossman_dom"/>
</dbReference>
<dbReference type="Gene3D" id="3.20.180.10">
    <property type="entry name" value="PNP-oxidase-like"/>
    <property type="match status" value="1"/>
</dbReference>
<name>A0A2D2LSG3_FAUOS</name>
<dbReference type="InterPro" id="IPR039374">
    <property type="entry name" value="SIP_fam"/>
</dbReference>
<dbReference type="Pfam" id="PF10615">
    <property type="entry name" value="DUF2470"/>
    <property type="match status" value="1"/>
</dbReference>
<evidence type="ECO:0000313" key="3">
    <source>
        <dbReference type="Proteomes" id="UP000229340"/>
    </source>
</evidence>
<protein>
    <recommendedName>
        <fullName evidence="1">FAD-binding FR-type domain-containing protein</fullName>
    </recommendedName>
</protein>
<dbReference type="PROSITE" id="PS51384">
    <property type="entry name" value="FAD_FR"/>
    <property type="match status" value="1"/>
</dbReference>
<dbReference type="PANTHER" id="PTHR30157:SF0">
    <property type="entry name" value="NADPH-DEPENDENT FERRIC-CHELATE REDUCTASE"/>
    <property type="match status" value="1"/>
</dbReference>
<dbReference type="RefSeq" id="WP_100269338.1">
    <property type="nucleotide sequence ID" value="NZ_CP024443.1"/>
</dbReference>
<dbReference type="EMBL" id="CP024443">
    <property type="protein sequence ID" value="ATR77964.1"/>
    <property type="molecule type" value="Genomic_DNA"/>
</dbReference>
<dbReference type="InterPro" id="IPR037119">
    <property type="entry name" value="Haem_oxidase_HugZ-like_sf"/>
</dbReference>
<feature type="domain" description="FAD-binding FR-type" evidence="1">
    <location>
        <begin position="112"/>
        <end position="244"/>
    </location>
</feature>
<dbReference type="InterPro" id="IPR019595">
    <property type="entry name" value="DUF2470"/>
</dbReference>
<sequence>MHPENLTLFDDPEIVDIIDHINEDHSDDMKHMALGLLNLTKVQQKTLRNATLRQIYQQGLLLDLQFAQNEPHLDNQLLAFNEPTQTLEKFNDQYVALLQRSDRKQGKKTIDIKQRQFCLQSVEAVSHHMYRLTVQTDSDLSDLPAGYAFLFDVKLPDTDLKKHPRPYRYYTLRKAWQTVDENGETQNLACIDIYCHGEKNGEISLGETWVKSLKTGDVFTSEREFPEKIDHLDVNQPQGQNLLIADETSLPTVARLLEQSPMTEQTTPPIVLTFLQSPLDLAYLEDVLAQYAATVLPIVANDNQLPHTQIFTILQDFLQQHPHKIDNIWGGLEATTTKKLRLLLDELLQLSRDNSVLKVYWRAS</sequence>
<dbReference type="Proteomes" id="UP000229340">
    <property type="component" value="Chromosome"/>
</dbReference>
<accession>A0A2D2LSG3</accession>
<organism evidence="2 3">
    <name type="scientific">Faucicola osloensis</name>
    <name type="common">Moraxella osloensis</name>
    <dbReference type="NCBI Taxonomy" id="34062"/>
    <lineage>
        <taxon>Bacteria</taxon>
        <taxon>Pseudomonadati</taxon>
        <taxon>Pseudomonadota</taxon>
        <taxon>Gammaproteobacteria</taxon>
        <taxon>Moraxellales</taxon>
        <taxon>Moraxellaceae</taxon>
        <taxon>Faucicola</taxon>
    </lineage>
</organism>
<proteinExistence type="predicted"/>
<dbReference type="AlphaFoldDB" id="A0A2D2LSG3"/>
<dbReference type="PANTHER" id="PTHR30157">
    <property type="entry name" value="FERRIC REDUCTASE, NADPH-DEPENDENT"/>
    <property type="match status" value="1"/>
</dbReference>
<dbReference type="InterPro" id="IPR017927">
    <property type="entry name" value="FAD-bd_FR_type"/>
</dbReference>
<dbReference type="Gene3D" id="3.40.50.80">
    <property type="entry name" value="Nucleotide-binding domain of ferredoxin-NADP reductase (FNR) module"/>
    <property type="match status" value="1"/>
</dbReference>